<dbReference type="Pfam" id="PF03729">
    <property type="entry name" value="DUF308"/>
    <property type="match status" value="1"/>
</dbReference>
<comment type="caution">
    <text evidence="2">The sequence shown here is derived from an EMBL/GenBank/DDBJ whole genome shotgun (WGS) entry which is preliminary data.</text>
</comment>
<organism evidence="2 3">
    <name type="scientific">Paraburkholderia dipogonis</name>
    <dbReference type="NCBI Taxonomy" id="1211383"/>
    <lineage>
        <taxon>Bacteria</taxon>
        <taxon>Pseudomonadati</taxon>
        <taxon>Pseudomonadota</taxon>
        <taxon>Betaproteobacteria</taxon>
        <taxon>Burkholderiales</taxon>
        <taxon>Burkholderiaceae</taxon>
        <taxon>Paraburkholderia</taxon>
    </lineage>
</organism>
<keyword evidence="1" id="KW-0472">Membrane</keyword>
<protein>
    <submittedName>
        <fullName evidence="2">DUF308 domain-containing protein</fullName>
    </submittedName>
</protein>
<sequence length="117" mass="12544">MLLLVRGIAGLLSGLLALLAPGITHVLLIAMFAAYALLGCAAAVLTGFRHRSSQKDRWFHCRSAYADRDHCSAAVSTPQQSARPAALRLLRQAERAAAPIKATAGQGAPLFIRTHWE</sequence>
<feature type="transmembrane region" description="Helical" evidence="1">
    <location>
        <begin position="27"/>
        <end position="48"/>
    </location>
</feature>
<keyword evidence="3" id="KW-1185">Reference proteome</keyword>
<name>A0ABW9AXY5_9BURK</name>
<accession>A0ABW9AXY5</accession>
<dbReference type="EMBL" id="JAQQEZ010000026">
    <property type="protein sequence ID" value="MFM0005128.1"/>
    <property type="molecule type" value="Genomic_DNA"/>
</dbReference>
<dbReference type="RefSeq" id="WP_408179944.1">
    <property type="nucleotide sequence ID" value="NZ_JAQQEZ010000026.1"/>
</dbReference>
<evidence type="ECO:0000313" key="3">
    <source>
        <dbReference type="Proteomes" id="UP001629230"/>
    </source>
</evidence>
<dbReference type="InterPro" id="IPR005325">
    <property type="entry name" value="DUF308_memb"/>
</dbReference>
<evidence type="ECO:0000313" key="2">
    <source>
        <dbReference type="EMBL" id="MFM0005128.1"/>
    </source>
</evidence>
<keyword evidence="1" id="KW-1133">Transmembrane helix</keyword>
<gene>
    <name evidence="2" type="ORF">PQR57_29475</name>
</gene>
<keyword evidence="1" id="KW-0812">Transmembrane</keyword>
<proteinExistence type="predicted"/>
<evidence type="ECO:0000256" key="1">
    <source>
        <dbReference type="SAM" id="Phobius"/>
    </source>
</evidence>
<reference evidence="2 3" key="1">
    <citation type="journal article" date="2024" name="Chem. Sci.">
        <title>Discovery of megapolipeptins by genome mining of a Burkholderiales bacteria collection.</title>
        <authorList>
            <person name="Paulo B.S."/>
            <person name="Recchia M.J.J."/>
            <person name="Lee S."/>
            <person name="Fergusson C.H."/>
            <person name="Romanowski S.B."/>
            <person name="Hernandez A."/>
            <person name="Krull N."/>
            <person name="Liu D.Y."/>
            <person name="Cavanagh H."/>
            <person name="Bos A."/>
            <person name="Gray C.A."/>
            <person name="Murphy B.T."/>
            <person name="Linington R.G."/>
            <person name="Eustaquio A.S."/>
        </authorList>
    </citation>
    <scope>NUCLEOTIDE SEQUENCE [LARGE SCALE GENOMIC DNA]</scope>
    <source>
        <strain evidence="2 3">RL17-350-BIC-A</strain>
    </source>
</reference>
<dbReference type="Proteomes" id="UP001629230">
    <property type="component" value="Unassembled WGS sequence"/>
</dbReference>